<evidence type="ECO:0000256" key="2">
    <source>
        <dbReference type="SAM" id="Phobius"/>
    </source>
</evidence>
<accession>A0A1E7JPR4</accession>
<organism evidence="4 5">
    <name type="scientific">Streptomyces abyssalis</name>
    <dbReference type="NCBI Taxonomy" id="933944"/>
    <lineage>
        <taxon>Bacteria</taxon>
        <taxon>Bacillati</taxon>
        <taxon>Actinomycetota</taxon>
        <taxon>Actinomycetes</taxon>
        <taxon>Kitasatosporales</taxon>
        <taxon>Streptomycetaceae</taxon>
        <taxon>Streptomyces</taxon>
    </lineage>
</organism>
<keyword evidence="3" id="KW-0732">Signal</keyword>
<name>A0A1E7JPR4_9ACTN</name>
<dbReference type="OrthoDB" id="4818302at2"/>
<feature type="chain" id="PRO_5038551387" description="Gram-positive cocci surface proteins LPxTG domain-containing protein" evidence="3">
    <location>
        <begin position="23"/>
        <end position="781"/>
    </location>
</feature>
<keyword evidence="5" id="KW-1185">Reference proteome</keyword>
<proteinExistence type="predicted"/>
<feature type="compositionally biased region" description="Basic and acidic residues" evidence="1">
    <location>
        <begin position="296"/>
        <end position="321"/>
    </location>
</feature>
<dbReference type="RefSeq" id="WP_070009140.1">
    <property type="nucleotide sequence ID" value="NZ_LJGT01000038.1"/>
</dbReference>
<gene>
    <name evidence="4" type="ORF">AN215_12260</name>
</gene>
<keyword evidence="2" id="KW-0472">Membrane</keyword>
<keyword evidence="2" id="KW-1133">Transmembrane helix</keyword>
<evidence type="ECO:0008006" key="6">
    <source>
        <dbReference type="Google" id="ProtNLM"/>
    </source>
</evidence>
<feature type="region of interest" description="Disordered" evidence="1">
    <location>
        <begin position="633"/>
        <end position="747"/>
    </location>
</feature>
<evidence type="ECO:0000313" key="5">
    <source>
        <dbReference type="Proteomes" id="UP000176087"/>
    </source>
</evidence>
<feature type="transmembrane region" description="Helical" evidence="2">
    <location>
        <begin position="751"/>
        <end position="771"/>
    </location>
</feature>
<evidence type="ECO:0000313" key="4">
    <source>
        <dbReference type="EMBL" id="OEU90287.1"/>
    </source>
</evidence>
<keyword evidence="2" id="KW-0812">Transmembrane</keyword>
<protein>
    <recommendedName>
        <fullName evidence="6">Gram-positive cocci surface proteins LPxTG domain-containing protein</fullName>
    </recommendedName>
</protein>
<dbReference type="PATRIC" id="fig|933944.5.peg.5505"/>
<evidence type="ECO:0000256" key="3">
    <source>
        <dbReference type="SAM" id="SignalP"/>
    </source>
</evidence>
<sequence length="781" mass="86358">MLRRAAVAVACASAMAVGGLPAAMHAVAKPKPLDPGLPCFEYFELLEDAAGLLDLPEGDASRAKSQWDTYEYVNEAKKWDGLQAPSPADEARLKDLPTKPPKSKPVDRIYWTWIQAKKKDSKNWSNWDHWRDARFIRNSGNDPRGKAFEKKVIKDHGLTGKDWICQKEVIFEDPDTGIKHRRQLDAYNQKTGKILEVKGNGELTETQKPKDRAWAKDPKWRGTSWKYVFAEPQTKGTRDFIEEQRRAAQANSRGVTEYNYRSDKVEKAPSGGVRYKSANMQPPGKPGIAGGGASDLIRESRPSPKDMKEFLDRKNAADPKRLSPRGPGGVDFTTLELRYVGKPQKGKGLDYGFSAQQDPTGQSGWGGKAKSQLISDAFFTWLALTPEKFWVNLNPDQPDKIMDAQFGKTDAGRVLLESDLELKKDFASAMNPAKRPEADQYWKSLPRNDKGQPCWFQVRNWIEPKEAVVREENGGIHILDTPLAVKAQYLKIDNMPGDPYLCDFNEAEKKATERRMNRLIMPEVEKQVNTSPRYADLRRVYTARVAAEFIRQQDAKEPTDYRKIINSNDVSAWPLRAPNQDWKREKTYQAYLESLKKGEESWEHDAGGGPYTYSVGGVDFSKQPKRNMNKARFTAEHRYLPKQTRTSVQTLTDNTKDDERNLLLLGGNTATTDTGGGDGDGDGDGGGEPDPTPTPTPTDKPTGEPTSPAPDPSAPGNDGGDSTPGSGGGKPTAPAEDPDGNLAGTGTGIPIGLIASIAAALAAAGAALMWWKRNRGRQSAE</sequence>
<dbReference type="EMBL" id="LJGT01000038">
    <property type="protein sequence ID" value="OEU90287.1"/>
    <property type="molecule type" value="Genomic_DNA"/>
</dbReference>
<feature type="region of interest" description="Disordered" evidence="1">
    <location>
        <begin position="268"/>
        <end position="328"/>
    </location>
</feature>
<evidence type="ECO:0000256" key="1">
    <source>
        <dbReference type="SAM" id="MobiDB-lite"/>
    </source>
</evidence>
<dbReference type="Proteomes" id="UP000176087">
    <property type="component" value="Unassembled WGS sequence"/>
</dbReference>
<reference evidence="4 5" key="1">
    <citation type="journal article" date="2016" name="Front. Microbiol.">
        <title>Comparative Genomics Analysis of Streptomyces Species Reveals Their Adaptation to the Marine Environment and Their Diversity at the Genomic Level.</title>
        <authorList>
            <person name="Tian X."/>
            <person name="Zhang Z."/>
            <person name="Yang T."/>
            <person name="Chen M."/>
            <person name="Li J."/>
            <person name="Chen F."/>
            <person name="Yang J."/>
            <person name="Li W."/>
            <person name="Zhang B."/>
            <person name="Zhang Z."/>
            <person name="Wu J."/>
            <person name="Zhang C."/>
            <person name="Long L."/>
            <person name="Xiao J."/>
        </authorList>
    </citation>
    <scope>NUCLEOTIDE SEQUENCE [LARGE SCALE GENOMIC DNA]</scope>
    <source>
        <strain evidence="4 5">SCSIO 10390</strain>
    </source>
</reference>
<feature type="region of interest" description="Disordered" evidence="1">
    <location>
        <begin position="81"/>
        <end position="100"/>
    </location>
</feature>
<feature type="signal peptide" evidence="3">
    <location>
        <begin position="1"/>
        <end position="22"/>
    </location>
</feature>
<feature type="compositionally biased region" description="Polar residues" evidence="1">
    <location>
        <begin position="643"/>
        <end position="653"/>
    </location>
</feature>
<comment type="caution">
    <text evidence="4">The sequence shown here is derived from an EMBL/GenBank/DDBJ whole genome shotgun (WGS) entry which is preliminary data.</text>
</comment>
<dbReference type="AlphaFoldDB" id="A0A1E7JPR4"/>